<accession>X0KGK5</accession>
<name>X0KGK5_FUSOX</name>
<dbReference type="Proteomes" id="UP000030701">
    <property type="component" value="Unassembled WGS sequence"/>
</dbReference>
<gene>
    <name evidence="2" type="ORF">FOTG_18859</name>
</gene>
<dbReference type="AlphaFoldDB" id="X0KGK5"/>
<proteinExistence type="predicted"/>
<evidence type="ECO:0000313" key="2">
    <source>
        <dbReference type="EMBL" id="EXM12648.1"/>
    </source>
</evidence>
<protein>
    <submittedName>
        <fullName evidence="2">Uncharacterized protein</fullName>
    </submittedName>
</protein>
<sequence length="211" mass="24508">MGELGPFRGRRSRDRIERRRRRLSRPPEGGGRAKWGDLAYIRSLVGAWPELQLLVDFMNVGTLPTRWCHFLGEYQPKKEMPRYVYGTTIYEISEEQHRRAKAINVAPLEYKVTGALSLHQYNSKIVGPEAAVRGLQDAVAEVCQNGNRDTKLSLFVVEDLTRDVIETLGAGLAIDLRFFRAHIVDYIWNNIRDPWREYPLLHIVSRQQDWF</sequence>
<reference evidence="2" key="2">
    <citation type="submission" date="2014-03" db="EMBL/GenBank/DDBJ databases">
        <title>The Genome Annotation of Fusarium oxysporum Cotton.</title>
        <authorList>
            <consortium name="The Broad Institute Genomics Platform"/>
            <person name="Ma L.-J."/>
            <person name="Corby-Kistler H."/>
            <person name="Broz K."/>
            <person name="Gale L.R."/>
            <person name="Jonkers W."/>
            <person name="O'Donnell K."/>
            <person name="Ploetz R."/>
            <person name="Steinberg C."/>
            <person name="Schwartz D.C."/>
            <person name="VanEtten H."/>
            <person name="Zhou S."/>
            <person name="Young S.K."/>
            <person name="Zeng Q."/>
            <person name="Gargeya S."/>
            <person name="Fitzgerald M."/>
            <person name="Abouelleil A."/>
            <person name="Alvarado L."/>
            <person name="Chapman S.B."/>
            <person name="Gainer-Dewar J."/>
            <person name="Goldberg J."/>
            <person name="Griggs A."/>
            <person name="Gujja S."/>
            <person name="Hansen M."/>
            <person name="Howarth C."/>
            <person name="Imamovic A."/>
            <person name="Ireland A."/>
            <person name="Larimer J."/>
            <person name="McCowan C."/>
            <person name="Murphy C."/>
            <person name="Pearson M."/>
            <person name="Poon T.W."/>
            <person name="Priest M."/>
            <person name="Roberts A."/>
            <person name="Saif S."/>
            <person name="Shea T."/>
            <person name="Sykes S."/>
            <person name="Wortman J."/>
            <person name="Nusbaum C."/>
            <person name="Birren B."/>
        </authorList>
    </citation>
    <scope>NUCLEOTIDE SEQUENCE</scope>
    <source>
        <strain evidence="2">25433</strain>
    </source>
</reference>
<evidence type="ECO:0000256" key="1">
    <source>
        <dbReference type="SAM" id="MobiDB-lite"/>
    </source>
</evidence>
<dbReference type="EMBL" id="KK035425">
    <property type="protein sequence ID" value="EXM12648.1"/>
    <property type="molecule type" value="Genomic_DNA"/>
</dbReference>
<organism evidence="2">
    <name type="scientific">Fusarium oxysporum f. sp. vasinfectum 25433</name>
    <dbReference type="NCBI Taxonomy" id="1089449"/>
    <lineage>
        <taxon>Eukaryota</taxon>
        <taxon>Fungi</taxon>
        <taxon>Dikarya</taxon>
        <taxon>Ascomycota</taxon>
        <taxon>Pezizomycotina</taxon>
        <taxon>Sordariomycetes</taxon>
        <taxon>Hypocreomycetidae</taxon>
        <taxon>Hypocreales</taxon>
        <taxon>Nectriaceae</taxon>
        <taxon>Fusarium</taxon>
        <taxon>Fusarium oxysporum species complex</taxon>
    </lineage>
</organism>
<reference evidence="2" key="1">
    <citation type="submission" date="2011-11" db="EMBL/GenBank/DDBJ databases">
        <title>The Genome Sequence of Fusarium oxysporum Cotton.</title>
        <authorList>
            <consortium name="The Broad Institute Genome Sequencing Platform"/>
            <person name="Ma L.-J."/>
            <person name="Gale L.R."/>
            <person name="Schwartz D.C."/>
            <person name="Zhou S."/>
            <person name="Corby-Kistler H."/>
            <person name="Young S.K."/>
            <person name="Zeng Q."/>
            <person name="Gargeya S."/>
            <person name="Fitzgerald M."/>
            <person name="Haas B."/>
            <person name="Abouelleil A."/>
            <person name="Alvarado L."/>
            <person name="Arachchi H.M."/>
            <person name="Berlin A."/>
            <person name="Brown A."/>
            <person name="Chapman S.B."/>
            <person name="Chen Z."/>
            <person name="Dunbar C."/>
            <person name="Freedman E."/>
            <person name="Gearin G."/>
            <person name="Goldberg J."/>
            <person name="Griggs A."/>
            <person name="Gujja S."/>
            <person name="Heiman D."/>
            <person name="Howarth C."/>
            <person name="Larson L."/>
            <person name="Lui A."/>
            <person name="MacDonald P.J.P."/>
            <person name="Montmayeur A."/>
            <person name="Murphy C."/>
            <person name="Neiman D."/>
            <person name="Pearson M."/>
            <person name="Priest M."/>
            <person name="Roberts A."/>
            <person name="Saif S."/>
            <person name="Shea T."/>
            <person name="Shenoy N."/>
            <person name="Sisk P."/>
            <person name="Stolte C."/>
            <person name="Sykes S."/>
            <person name="Wortman J."/>
            <person name="Nusbaum C."/>
            <person name="Birren B."/>
        </authorList>
    </citation>
    <scope>NUCLEOTIDE SEQUENCE [LARGE SCALE GENOMIC DNA]</scope>
    <source>
        <strain evidence="2">25433</strain>
    </source>
</reference>
<dbReference type="HOGENOM" id="CLU_1304910_0_0_1"/>
<feature type="compositionally biased region" description="Basic residues" evidence="1">
    <location>
        <begin position="8"/>
        <end position="24"/>
    </location>
</feature>
<feature type="region of interest" description="Disordered" evidence="1">
    <location>
        <begin position="1"/>
        <end position="31"/>
    </location>
</feature>